<organism evidence="2 3">
    <name type="scientific">Mortierella polycephala</name>
    <dbReference type="NCBI Taxonomy" id="41804"/>
    <lineage>
        <taxon>Eukaryota</taxon>
        <taxon>Fungi</taxon>
        <taxon>Fungi incertae sedis</taxon>
        <taxon>Mucoromycota</taxon>
        <taxon>Mortierellomycotina</taxon>
        <taxon>Mortierellomycetes</taxon>
        <taxon>Mortierellales</taxon>
        <taxon>Mortierellaceae</taxon>
        <taxon>Mortierella</taxon>
    </lineage>
</organism>
<feature type="region of interest" description="Disordered" evidence="1">
    <location>
        <begin position="18"/>
        <end position="40"/>
    </location>
</feature>
<dbReference type="OrthoDB" id="2438613at2759"/>
<protein>
    <submittedName>
        <fullName evidence="2">Uncharacterized protein</fullName>
    </submittedName>
</protein>
<accession>A0A9P6PEM4</accession>
<name>A0A9P6PEM4_9FUNG</name>
<dbReference type="EMBL" id="JAAAJA010001821">
    <property type="protein sequence ID" value="KAG0246119.1"/>
    <property type="molecule type" value="Genomic_DNA"/>
</dbReference>
<comment type="caution">
    <text evidence="2">The sequence shown here is derived from an EMBL/GenBank/DDBJ whole genome shotgun (WGS) entry which is preliminary data.</text>
</comment>
<keyword evidence="3" id="KW-1185">Reference proteome</keyword>
<proteinExistence type="predicted"/>
<dbReference type="Proteomes" id="UP000726737">
    <property type="component" value="Unassembled WGS sequence"/>
</dbReference>
<gene>
    <name evidence="2" type="ORF">BG011_002540</name>
</gene>
<dbReference type="AlphaFoldDB" id="A0A9P6PEM4"/>
<evidence type="ECO:0000256" key="1">
    <source>
        <dbReference type="SAM" id="MobiDB-lite"/>
    </source>
</evidence>
<reference evidence="2" key="1">
    <citation type="journal article" date="2020" name="Fungal Divers.">
        <title>Resolving the Mortierellaceae phylogeny through synthesis of multi-gene phylogenetics and phylogenomics.</title>
        <authorList>
            <person name="Vandepol N."/>
            <person name="Liber J."/>
            <person name="Desiro A."/>
            <person name="Na H."/>
            <person name="Kennedy M."/>
            <person name="Barry K."/>
            <person name="Grigoriev I.V."/>
            <person name="Miller A.N."/>
            <person name="O'Donnell K."/>
            <person name="Stajich J.E."/>
            <person name="Bonito G."/>
        </authorList>
    </citation>
    <scope>NUCLEOTIDE SEQUENCE</scope>
    <source>
        <strain evidence="2">KOD948</strain>
    </source>
</reference>
<feature type="compositionally biased region" description="Acidic residues" evidence="1">
    <location>
        <begin position="22"/>
        <end position="36"/>
    </location>
</feature>
<sequence>MFEEREREWLDLICPRVKDEARDDEEEEIEEGAEEEEKGKEAAVNIEADILADNQCQFLMMLLGRIYSGDAYGSSKLGLRARAFIDRLKMQKDKGCLPDSMVITIDEDISAIENFFHLNRASKN</sequence>
<evidence type="ECO:0000313" key="3">
    <source>
        <dbReference type="Proteomes" id="UP000726737"/>
    </source>
</evidence>
<evidence type="ECO:0000313" key="2">
    <source>
        <dbReference type="EMBL" id="KAG0246119.1"/>
    </source>
</evidence>